<keyword evidence="7" id="KW-0812">Transmembrane</keyword>
<dbReference type="EMBL" id="DF850019">
    <property type="protein sequence ID" value="GAT61305.1"/>
    <property type="molecule type" value="Genomic_DNA"/>
</dbReference>
<keyword evidence="6 15" id="KW-0645">Protease</keyword>
<keyword evidence="9 15" id="KW-0256">Endoplasmic reticulum</keyword>
<gene>
    <name evidence="18" type="ORF">MCHLO_17338</name>
</gene>
<keyword evidence="10" id="KW-0735">Signal-anchor</keyword>
<dbReference type="InterPro" id="IPR019758">
    <property type="entry name" value="Pept_S26A_signal_pept_1_CS"/>
</dbReference>
<dbReference type="Gene3D" id="2.10.109.10">
    <property type="entry name" value="Umud Fragment, subunit A"/>
    <property type="match status" value="1"/>
</dbReference>
<evidence type="ECO:0000256" key="9">
    <source>
        <dbReference type="ARBA" id="ARBA00022824"/>
    </source>
</evidence>
<comment type="subcellular location">
    <subcellularLocation>
        <location evidence="2">Endoplasmic reticulum membrane</location>
        <topology evidence="2">Single-pass type II membrane protein</topology>
    </subcellularLocation>
</comment>
<feature type="domain" description="Peptidase S24/S26A/S26B/S26C" evidence="17">
    <location>
        <begin position="22"/>
        <end position="97"/>
    </location>
</feature>
<feature type="chain" id="PRO_5047440778" description="Signal peptidase complex catalytic subunit SEC11" evidence="16">
    <location>
        <begin position="31"/>
        <end position="244"/>
    </location>
</feature>
<proteinExistence type="inferred from homology"/>
<evidence type="ECO:0000256" key="14">
    <source>
        <dbReference type="ARBA" id="ARBA00047037"/>
    </source>
</evidence>
<dbReference type="InterPro" id="IPR001733">
    <property type="entry name" value="Peptidase_S26B"/>
</dbReference>
<dbReference type="Pfam" id="PF00717">
    <property type="entry name" value="Peptidase_S24"/>
    <property type="match status" value="1"/>
</dbReference>
<dbReference type="CDD" id="cd06530">
    <property type="entry name" value="S26_SPase_I"/>
    <property type="match status" value="1"/>
</dbReference>
<evidence type="ECO:0000313" key="18">
    <source>
        <dbReference type="EMBL" id="GAT61305.1"/>
    </source>
</evidence>
<comment type="subunit">
    <text evidence="14">Component of the signal peptidase complex (SPC) composed of a catalytic subunit SEC11 and three accessory subunits SPC1, SPC2 and SPC3. The complex induces a local thinning of the ER membrane which is used to measure the length of the signal peptide (SP) h-region of protein substrates. This ensures the selectivity of the complex towards h-regions shorter than 18-20 amino acids. SPC associates with the translocon complex.</text>
</comment>
<dbReference type="InterPro" id="IPR015927">
    <property type="entry name" value="Peptidase_S24_S26A/B/C"/>
</dbReference>
<dbReference type="PROSITE" id="PS00761">
    <property type="entry name" value="SPASE_I_3"/>
    <property type="match status" value="1"/>
</dbReference>
<evidence type="ECO:0000256" key="11">
    <source>
        <dbReference type="ARBA" id="ARBA00022989"/>
    </source>
</evidence>
<evidence type="ECO:0000313" key="19">
    <source>
        <dbReference type="Proteomes" id="UP000815677"/>
    </source>
</evidence>
<evidence type="ECO:0000256" key="15">
    <source>
        <dbReference type="RuleBase" id="RU362047"/>
    </source>
</evidence>
<dbReference type="EC" id="3.4.21.89" evidence="4 15"/>
<keyword evidence="8 15" id="KW-0378">Hydrolase</keyword>
<feature type="signal peptide" evidence="16">
    <location>
        <begin position="1"/>
        <end position="30"/>
    </location>
</feature>
<evidence type="ECO:0000256" key="12">
    <source>
        <dbReference type="ARBA" id="ARBA00023136"/>
    </source>
</evidence>
<dbReference type="PANTHER" id="PTHR10806">
    <property type="entry name" value="SIGNAL PEPTIDASE COMPLEX CATALYTIC SUBUNIT SEC11"/>
    <property type="match status" value="1"/>
</dbReference>
<evidence type="ECO:0000256" key="1">
    <source>
        <dbReference type="ARBA" id="ARBA00000677"/>
    </source>
</evidence>
<dbReference type="InterPro" id="IPR036286">
    <property type="entry name" value="LexA/Signal_pep-like_sf"/>
</dbReference>
<name>A0ABQ0MD98_MYCCL</name>
<dbReference type="NCBIfam" id="TIGR02228">
    <property type="entry name" value="sigpep_I_arch"/>
    <property type="match status" value="1"/>
</dbReference>
<evidence type="ECO:0000256" key="5">
    <source>
        <dbReference type="ARBA" id="ARBA00019685"/>
    </source>
</evidence>
<protein>
    <recommendedName>
        <fullName evidence="5 15">Signal peptidase complex catalytic subunit SEC11</fullName>
        <ecNumber evidence="4 15">3.4.21.89</ecNumber>
    </recommendedName>
</protein>
<keyword evidence="11" id="KW-1133">Transmembrane helix</keyword>
<sequence>MLPSRIRRALLEGLLFASSLSSSYMAYAAAEVLTNCKSPIVVVLSGSMEPGIHRGDLLLLSNWTPNEYTNGDIAVYEVPGQAESIVHRVLETRDPKSNSRRYLTKGDNNEVDDLSLYNGMQWLEAEHLVGKVYGIVPYVGYISIYMKAIPGLNTTKGWRENFSGSPSALRHLAPASNERTQSVPAALNKRRTGRMFRWAFRCLPSVFTFGQFLRGLRRVLVIGADLMRHQGGIVSSTRASESFP</sequence>
<comment type="catalytic activity">
    <reaction evidence="1 15">
        <text>Cleavage of hydrophobic, N-terminal signal or leader sequences from secreted and periplasmic proteins.</text>
        <dbReference type="EC" id="3.4.21.89"/>
    </reaction>
</comment>
<evidence type="ECO:0000256" key="3">
    <source>
        <dbReference type="ARBA" id="ARBA00011035"/>
    </source>
</evidence>
<dbReference type="PRINTS" id="PR00728">
    <property type="entry name" value="SIGNALPTASE"/>
</dbReference>
<keyword evidence="16" id="KW-0732">Signal</keyword>
<comment type="similarity">
    <text evidence="3 15">Belongs to the peptidase S26B family.</text>
</comment>
<evidence type="ECO:0000256" key="10">
    <source>
        <dbReference type="ARBA" id="ARBA00022968"/>
    </source>
</evidence>
<dbReference type="Proteomes" id="UP000815677">
    <property type="component" value="Unassembled WGS sequence"/>
</dbReference>
<keyword evidence="12" id="KW-0472">Membrane</keyword>
<dbReference type="InterPro" id="IPR019533">
    <property type="entry name" value="Peptidase_S26"/>
</dbReference>
<evidence type="ECO:0000256" key="4">
    <source>
        <dbReference type="ARBA" id="ARBA00013208"/>
    </source>
</evidence>
<organism evidence="18 19">
    <name type="scientific">Mycena chlorophos</name>
    <name type="common">Agaric fungus</name>
    <name type="synonym">Agaricus chlorophos</name>
    <dbReference type="NCBI Taxonomy" id="658473"/>
    <lineage>
        <taxon>Eukaryota</taxon>
        <taxon>Fungi</taxon>
        <taxon>Dikarya</taxon>
        <taxon>Basidiomycota</taxon>
        <taxon>Agaricomycotina</taxon>
        <taxon>Agaricomycetes</taxon>
        <taxon>Agaricomycetidae</taxon>
        <taxon>Agaricales</taxon>
        <taxon>Marasmiineae</taxon>
        <taxon>Mycenaceae</taxon>
        <taxon>Mycena</taxon>
    </lineage>
</organism>
<evidence type="ECO:0000256" key="6">
    <source>
        <dbReference type="ARBA" id="ARBA00022670"/>
    </source>
</evidence>
<keyword evidence="19" id="KW-1185">Reference proteome</keyword>
<evidence type="ECO:0000256" key="2">
    <source>
        <dbReference type="ARBA" id="ARBA00004648"/>
    </source>
</evidence>
<evidence type="ECO:0000256" key="8">
    <source>
        <dbReference type="ARBA" id="ARBA00022801"/>
    </source>
</evidence>
<evidence type="ECO:0000256" key="16">
    <source>
        <dbReference type="SAM" id="SignalP"/>
    </source>
</evidence>
<comment type="function">
    <text evidence="13">Catalytic component of the signal peptidase complex (SPC) which catalyzes the cleavage of N-terminal signal sequences from nascent proteins as they are translocated into the lumen of the endoplasmic reticulum. Specifically cleaves N-terminal signal peptides that contain a hydrophobic alpha-helix (h-region) shorter than 18-20 amino acids.</text>
</comment>
<evidence type="ECO:0000259" key="17">
    <source>
        <dbReference type="Pfam" id="PF00717"/>
    </source>
</evidence>
<reference evidence="18" key="1">
    <citation type="submission" date="2014-09" db="EMBL/GenBank/DDBJ databases">
        <title>Genome sequence of the luminous mushroom Mycena chlorophos for searching fungal bioluminescence genes.</title>
        <authorList>
            <person name="Tanaka Y."/>
            <person name="Kasuga D."/>
            <person name="Oba Y."/>
            <person name="Hase S."/>
            <person name="Sato K."/>
            <person name="Oba Y."/>
            <person name="Sakakibara Y."/>
        </authorList>
    </citation>
    <scope>NUCLEOTIDE SEQUENCE</scope>
</reference>
<dbReference type="PANTHER" id="PTHR10806:SF6">
    <property type="entry name" value="SIGNAL PEPTIDASE COMPLEX CATALYTIC SUBUNIT SEC11"/>
    <property type="match status" value="1"/>
</dbReference>
<evidence type="ECO:0000256" key="13">
    <source>
        <dbReference type="ARBA" id="ARBA00045533"/>
    </source>
</evidence>
<accession>A0ABQ0MD98</accession>
<dbReference type="SUPFAM" id="SSF51306">
    <property type="entry name" value="LexA/Signal peptidase"/>
    <property type="match status" value="1"/>
</dbReference>
<evidence type="ECO:0000256" key="7">
    <source>
        <dbReference type="ARBA" id="ARBA00022692"/>
    </source>
</evidence>